<reference evidence="2" key="1">
    <citation type="journal article" date="2018" name="BMC Genomics">
        <title>Comparative genomic, transcriptomic, and proteomic reannotation of human herpesvirus 6.</title>
        <authorList>
            <person name="Greninger A.L."/>
            <person name="Knudsen G.M."/>
            <person name="Roychoudhury P."/>
            <person name="Hanson D.J."/>
            <person name="Sedlak R.H."/>
            <person name="Xie H."/>
            <person name="Guan J."/>
            <person name="Nguyen T."/>
            <person name="Peddu V."/>
            <person name="Boeckh M."/>
            <person name="Huang M.L."/>
            <person name="Cook L."/>
            <person name="Depledge D.P."/>
            <person name="Zerr D.M."/>
            <person name="Koelle D.M."/>
            <person name="Gantt S."/>
            <person name="Yoshikawa T."/>
            <person name="Caserta M."/>
            <person name="Hill J.A."/>
            <person name="Jerome K.R."/>
        </authorList>
    </citation>
    <scope>NUCLEOTIDE SEQUENCE</scope>
    <source>
        <strain evidence="2">HP8H1</strain>
    </source>
</reference>
<keyword evidence="1" id="KW-1133">Transmembrane helix</keyword>
<evidence type="ECO:0000256" key="1">
    <source>
        <dbReference type="SAM" id="Phobius"/>
    </source>
</evidence>
<evidence type="ECO:0000313" key="2">
    <source>
        <dbReference type="EMBL" id="ARM06543.2"/>
    </source>
</evidence>
<organism evidence="2">
    <name type="scientific">Human betaherpesvirus 6</name>
    <dbReference type="NCBI Taxonomy" id="10368"/>
    <lineage>
        <taxon>Viruses</taxon>
        <taxon>Duplodnaviria</taxon>
        <taxon>Heunggongvirae</taxon>
        <taxon>Peploviricota</taxon>
        <taxon>Herviviricetes</taxon>
        <taxon>Herpesvirales</taxon>
        <taxon>Orthoherpesviridae</taxon>
        <taxon>Betaherpesvirinae</taxon>
        <taxon>Roseolovirus</taxon>
    </lineage>
</organism>
<evidence type="ECO:0008006" key="3">
    <source>
        <dbReference type="Google" id="ProtNLM"/>
    </source>
</evidence>
<dbReference type="EMBL" id="KY315527">
    <property type="protein sequence ID" value="ARM06543.2"/>
    <property type="molecule type" value="Genomic_DNA"/>
</dbReference>
<proteinExistence type="predicted"/>
<name>A0A1W6G1A2_9BETA</name>
<accession>A0A1W6G1A2</accession>
<keyword evidence="1" id="KW-0812">Transmembrane</keyword>
<sequence length="84" mass="8626">MSVGVYIGRGKSERLTTFLMLSVVCVVMVGVFGVTFMVSVCSSVKFFVTGEGSGVGVLVLGICGDVIDADVDDGVDDGVVVSIE</sequence>
<keyword evidence="1" id="KW-0472">Membrane</keyword>
<feature type="transmembrane region" description="Helical" evidence="1">
    <location>
        <begin position="18"/>
        <end position="38"/>
    </location>
</feature>
<protein>
    <recommendedName>
        <fullName evidence="3">Transmembrane protein</fullName>
    </recommendedName>
</protein>